<dbReference type="KEGG" id="eiv:EIN_190010"/>
<dbReference type="InterPro" id="IPR052969">
    <property type="entry name" value="Thr-specific_kinase-like"/>
</dbReference>
<dbReference type="RefSeq" id="XP_004257102.1">
    <property type="nucleotide sequence ID" value="XM_004257054.1"/>
</dbReference>
<accession>A0A0A1U7G6</accession>
<dbReference type="AlphaFoldDB" id="A0A0A1U7G6"/>
<dbReference type="VEuPathDB" id="AmoebaDB:EIN_190010"/>
<dbReference type="OrthoDB" id="29034at2759"/>
<reference evidence="1 2" key="1">
    <citation type="submission" date="2012-10" db="EMBL/GenBank/DDBJ databases">
        <authorList>
            <person name="Zafar N."/>
            <person name="Inman J."/>
            <person name="Hall N."/>
            <person name="Lorenzi H."/>
            <person name="Caler E."/>
        </authorList>
    </citation>
    <scope>NUCLEOTIDE SEQUENCE [LARGE SCALE GENOMIC DNA]</scope>
    <source>
        <strain evidence="1 2">IP1</strain>
    </source>
</reference>
<dbReference type="EMBL" id="KB206491">
    <property type="protein sequence ID" value="ELP90331.1"/>
    <property type="molecule type" value="Genomic_DNA"/>
</dbReference>
<dbReference type="GO" id="GO:0004674">
    <property type="term" value="F:protein serine/threonine kinase activity"/>
    <property type="evidence" value="ECO:0007669"/>
    <property type="project" value="TreeGrafter"/>
</dbReference>
<protein>
    <submittedName>
        <fullName evidence="1">Uncharacterized protein</fullName>
    </submittedName>
</protein>
<sequence>MTYQQRALDIVFYRDHPPEYSSFATRLTDFTSSIKEIKTAVSQMSPNGGGDGPESVTCALDVASRLNYRKESSKVIIWIANVPLHGFSKSGDKFPNGCPCGIEFFDVIRRCQKSGLVIYSVAAEPLGFSYSRNLMRQSRNRRMANTLRSMELMSADLIINKAIEEIQIQNLMNKKFNTTIKTLKIDTIFKEQLPKVPKYFLEATSFKSLKMEKEKEPDNKVTFKDGFYVK</sequence>
<dbReference type="Proteomes" id="UP000014680">
    <property type="component" value="Unassembled WGS sequence"/>
</dbReference>
<dbReference type="InterPro" id="IPR036465">
    <property type="entry name" value="vWFA_dom_sf"/>
</dbReference>
<evidence type="ECO:0000313" key="2">
    <source>
        <dbReference type="Proteomes" id="UP000014680"/>
    </source>
</evidence>
<dbReference type="PANTHER" id="PTHR47763:SF1">
    <property type="entry name" value="DUF659 DOMAIN-CONTAINING PROTEIN"/>
    <property type="match status" value="1"/>
</dbReference>
<dbReference type="SUPFAM" id="SSF53300">
    <property type="entry name" value="vWA-like"/>
    <property type="match status" value="1"/>
</dbReference>
<name>A0A0A1U7G6_ENTIV</name>
<evidence type="ECO:0000313" key="1">
    <source>
        <dbReference type="EMBL" id="ELP90331.1"/>
    </source>
</evidence>
<organism evidence="1 2">
    <name type="scientific">Entamoeba invadens IP1</name>
    <dbReference type="NCBI Taxonomy" id="370355"/>
    <lineage>
        <taxon>Eukaryota</taxon>
        <taxon>Amoebozoa</taxon>
        <taxon>Evosea</taxon>
        <taxon>Archamoebae</taxon>
        <taxon>Mastigamoebida</taxon>
        <taxon>Entamoebidae</taxon>
        <taxon>Entamoeba</taxon>
    </lineage>
</organism>
<keyword evidence="2" id="KW-1185">Reference proteome</keyword>
<gene>
    <name evidence="1" type="ORF">EIN_190010</name>
</gene>
<dbReference type="GO" id="GO:0005737">
    <property type="term" value="C:cytoplasm"/>
    <property type="evidence" value="ECO:0007669"/>
    <property type="project" value="TreeGrafter"/>
</dbReference>
<dbReference type="PANTHER" id="PTHR47763">
    <property type="entry name" value="ALPHA-PROTEIN KINASE VWKA"/>
    <property type="match status" value="1"/>
</dbReference>
<dbReference type="Gene3D" id="3.40.50.410">
    <property type="entry name" value="von Willebrand factor, type A domain"/>
    <property type="match status" value="1"/>
</dbReference>
<dbReference type="GeneID" id="14889319"/>
<proteinExistence type="predicted"/>